<reference evidence="5" key="1">
    <citation type="submission" date="2013-03" db="EMBL/GenBank/DDBJ databases">
        <title>The Genome Sequence of Anopheles minimus MINIMUS1.</title>
        <authorList>
            <consortium name="The Broad Institute Genomics Platform"/>
            <person name="Neafsey D.E."/>
            <person name="Walton C."/>
            <person name="Walker B."/>
            <person name="Young S.K."/>
            <person name="Zeng Q."/>
            <person name="Gargeya S."/>
            <person name="Fitzgerald M."/>
            <person name="Haas B."/>
            <person name="Abouelleil A."/>
            <person name="Allen A.W."/>
            <person name="Alvarado L."/>
            <person name="Arachchi H.M."/>
            <person name="Berlin A.M."/>
            <person name="Chapman S.B."/>
            <person name="Gainer-Dewar J."/>
            <person name="Goldberg J."/>
            <person name="Griggs A."/>
            <person name="Gujja S."/>
            <person name="Hansen M."/>
            <person name="Howarth C."/>
            <person name="Imamovic A."/>
            <person name="Ireland A."/>
            <person name="Larimer J."/>
            <person name="McCowan C."/>
            <person name="Murphy C."/>
            <person name="Pearson M."/>
            <person name="Poon T.W."/>
            <person name="Priest M."/>
            <person name="Roberts A."/>
            <person name="Saif S."/>
            <person name="Shea T."/>
            <person name="Sisk P."/>
            <person name="Sykes S."/>
            <person name="Wortman J."/>
            <person name="Nusbaum C."/>
            <person name="Birren B."/>
        </authorList>
    </citation>
    <scope>NUCLEOTIDE SEQUENCE [LARGE SCALE GENOMIC DNA]</scope>
    <source>
        <strain evidence="5">MINIMUS1</strain>
    </source>
</reference>
<dbReference type="GO" id="GO:0005576">
    <property type="term" value="C:extracellular region"/>
    <property type="evidence" value="ECO:0007669"/>
    <property type="project" value="InterPro"/>
</dbReference>
<evidence type="ECO:0000313" key="5">
    <source>
        <dbReference type="Proteomes" id="UP000075920"/>
    </source>
</evidence>
<evidence type="ECO:0000256" key="1">
    <source>
        <dbReference type="SAM" id="MobiDB-lite"/>
    </source>
</evidence>
<feature type="domain" description="Chitin-binding type-2" evidence="3">
    <location>
        <begin position="104"/>
        <end position="165"/>
    </location>
</feature>
<keyword evidence="5" id="KW-1185">Reference proteome</keyword>
<sequence length="687" mass="71738">MRQTLMRGVASVVLLLVQTLPASGLANFTATGRCEQAGAIPDEESDTCATYYLCAVTSDNGLVPLYAQCPGSTVFSRELRQCVDASTYQCPGVGPNPRVSREAGFQCTEDGRFRNVESTDCKTYYLCTKNTDGSLIAALLNCPSSTIFSEEKRSCVTSPPNVCPYALITTTDAPQTSSTLGEPGDAFVCPSEGRFANEESPDCSTYYMCTIISSQLVPLLTACAGGLVFSPTEGVCVLGDTYTCPKLTETPVMTTTQVTTIDPSTTPTATVTTDATTPITLVPPTSTSTSTEAPTPTSEMTGSTTPITLVPPSSTTTTTEAPTPTSEMTTEVTTTTSEAPTPTSEMTTEVSASTTEVTETTEATTSTTLIPPSSTTTTTEAPTPATEQSETPPPIKLTTSTRSTPTTENDVTSPTVSPMPSTTDIDSQLGSTTLAPISTTPELFQCPGEGRYPDPNSSNCESYIMCVNNSIGSLTPIQFLCSPGTIFSATAGYCVSAVSHSCEHETSSSEPPTTVSPTGTTTIMPTPIPFVCPGVGRYPNPGSIYCKSYYLCLPDAQQNLIAVELSCPGSSIFATDDNRCAPAEEYRCDGGIATTVATIPTSTSTTTTVSTTSTTTTTSATTISTAGACAMAGKFPTNTPNDCTSYQFCVLLASGDLVELILKCPGTTLFDEQKKTCSDTFVCSRGP</sequence>
<dbReference type="PROSITE" id="PS50940">
    <property type="entry name" value="CHIT_BIND_II"/>
    <property type="match status" value="6"/>
</dbReference>
<feature type="compositionally biased region" description="Low complexity" evidence="1">
    <location>
        <begin position="278"/>
        <end position="390"/>
    </location>
</feature>
<protein>
    <recommendedName>
        <fullName evidence="3">Chitin-binding type-2 domain-containing protein</fullName>
    </recommendedName>
</protein>
<feature type="region of interest" description="Disordered" evidence="1">
    <location>
        <begin position="278"/>
        <end position="422"/>
    </location>
</feature>
<dbReference type="AlphaFoldDB" id="A0A182W5J4"/>
<feature type="compositionally biased region" description="Low complexity" evidence="1">
    <location>
        <begin position="398"/>
        <end position="422"/>
    </location>
</feature>
<evidence type="ECO:0000256" key="2">
    <source>
        <dbReference type="SAM" id="SignalP"/>
    </source>
</evidence>
<feature type="domain" description="Chitin-binding type-2" evidence="3">
    <location>
        <begin position="443"/>
        <end position="504"/>
    </location>
</feature>
<dbReference type="EnsemblMetazoa" id="AMIN005610-RA">
    <property type="protein sequence ID" value="AMIN005610-PA"/>
    <property type="gene ID" value="AMIN005610"/>
</dbReference>
<reference evidence="4" key="2">
    <citation type="submission" date="2020-05" db="UniProtKB">
        <authorList>
            <consortium name="EnsemblMetazoa"/>
        </authorList>
    </citation>
    <scope>IDENTIFICATION</scope>
    <source>
        <strain evidence="4">MINIMUS1</strain>
    </source>
</reference>
<feature type="domain" description="Chitin-binding type-2" evidence="3">
    <location>
        <begin position="186"/>
        <end position="246"/>
    </location>
</feature>
<accession>A0A182W5J4</accession>
<proteinExistence type="predicted"/>
<dbReference type="InterPro" id="IPR002557">
    <property type="entry name" value="Chitin-bd_dom"/>
</dbReference>
<dbReference type="STRING" id="112268.A0A182W5J4"/>
<evidence type="ECO:0000313" key="4">
    <source>
        <dbReference type="EnsemblMetazoa" id="AMIN005610-PA"/>
    </source>
</evidence>
<name>A0A182W5J4_9DIPT</name>
<feature type="chain" id="PRO_5008140900" description="Chitin-binding type-2 domain-containing protein" evidence="2">
    <location>
        <begin position="25"/>
        <end position="687"/>
    </location>
</feature>
<dbReference type="Gene3D" id="2.170.140.10">
    <property type="entry name" value="Chitin binding domain"/>
    <property type="match status" value="6"/>
</dbReference>
<feature type="domain" description="Chitin-binding type-2" evidence="3">
    <location>
        <begin position="529"/>
        <end position="590"/>
    </location>
</feature>
<evidence type="ECO:0000259" key="3">
    <source>
        <dbReference type="PROSITE" id="PS50940"/>
    </source>
</evidence>
<organism evidence="4 5">
    <name type="scientific">Anopheles minimus</name>
    <dbReference type="NCBI Taxonomy" id="112268"/>
    <lineage>
        <taxon>Eukaryota</taxon>
        <taxon>Metazoa</taxon>
        <taxon>Ecdysozoa</taxon>
        <taxon>Arthropoda</taxon>
        <taxon>Hexapoda</taxon>
        <taxon>Insecta</taxon>
        <taxon>Pterygota</taxon>
        <taxon>Neoptera</taxon>
        <taxon>Endopterygota</taxon>
        <taxon>Diptera</taxon>
        <taxon>Nematocera</taxon>
        <taxon>Culicoidea</taxon>
        <taxon>Culicidae</taxon>
        <taxon>Anophelinae</taxon>
        <taxon>Anopheles</taxon>
    </lineage>
</organism>
<feature type="domain" description="Chitin-binding type-2" evidence="3">
    <location>
        <begin position="31"/>
        <end position="92"/>
    </location>
</feature>
<dbReference type="PANTHER" id="PTHR20987:SF0">
    <property type="entry name" value="CHITIN-BINDING TYPE-2 DOMAIN-CONTAINING PROTEIN-RELATED"/>
    <property type="match status" value="1"/>
</dbReference>
<dbReference type="GO" id="GO:0008061">
    <property type="term" value="F:chitin binding"/>
    <property type="evidence" value="ECO:0007669"/>
    <property type="project" value="InterPro"/>
</dbReference>
<feature type="domain" description="Chitin-binding type-2" evidence="3">
    <location>
        <begin position="626"/>
        <end position="685"/>
    </location>
</feature>
<dbReference type="Pfam" id="PF01607">
    <property type="entry name" value="CBM_14"/>
    <property type="match status" value="5"/>
</dbReference>
<dbReference type="InterPro" id="IPR036508">
    <property type="entry name" value="Chitin-bd_dom_sf"/>
</dbReference>
<feature type="signal peptide" evidence="2">
    <location>
        <begin position="1"/>
        <end position="24"/>
    </location>
</feature>
<dbReference type="PANTHER" id="PTHR20987">
    <property type="entry name" value="CHITIN-BINDING TYPE-2 DOMAIN-CONTAINING PROTEIN-RELATED"/>
    <property type="match status" value="1"/>
</dbReference>
<dbReference type="SUPFAM" id="SSF57625">
    <property type="entry name" value="Invertebrate chitin-binding proteins"/>
    <property type="match status" value="5"/>
</dbReference>
<keyword evidence="2" id="KW-0732">Signal</keyword>
<dbReference type="SMART" id="SM00494">
    <property type="entry name" value="ChtBD2"/>
    <property type="match status" value="6"/>
</dbReference>
<dbReference type="Proteomes" id="UP000075920">
    <property type="component" value="Unassembled WGS sequence"/>
</dbReference>
<dbReference type="VEuPathDB" id="VectorBase:AMIN005610"/>